<dbReference type="EMBL" id="JABFUD020000003">
    <property type="protein sequence ID" value="KAI5082612.1"/>
    <property type="molecule type" value="Genomic_DNA"/>
</dbReference>
<feature type="non-terminal residue" evidence="2">
    <location>
        <position position="1"/>
    </location>
</feature>
<dbReference type="Proteomes" id="UP000886520">
    <property type="component" value="Chromosome 2"/>
</dbReference>
<evidence type="ECO:0000313" key="3">
    <source>
        <dbReference type="Proteomes" id="UP000886520"/>
    </source>
</evidence>
<name>A0A9D4ZR61_ADICA</name>
<evidence type="ECO:0000313" key="2">
    <source>
        <dbReference type="EMBL" id="KAI5082612.1"/>
    </source>
</evidence>
<protein>
    <submittedName>
        <fullName evidence="2">Uncharacterized protein</fullName>
    </submittedName>
</protein>
<organism evidence="2 3">
    <name type="scientific">Adiantum capillus-veneris</name>
    <name type="common">Maidenhair fern</name>
    <dbReference type="NCBI Taxonomy" id="13818"/>
    <lineage>
        <taxon>Eukaryota</taxon>
        <taxon>Viridiplantae</taxon>
        <taxon>Streptophyta</taxon>
        <taxon>Embryophyta</taxon>
        <taxon>Tracheophyta</taxon>
        <taxon>Polypodiopsida</taxon>
        <taxon>Polypodiidae</taxon>
        <taxon>Polypodiales</taxon>
        <taxon>Pteridineae</taxon>
        <taxon>Pteridaceae</taxon>
        <taxon>Vittarioideae</taxon>
        <taxon>Adiantum</taxon>
    </lineage>
</organism>
<reference evidence="2" key="1">
    <citation type="submission" date="2021-01" db="EMBL/GenBank/DDBJ databases">
        <title>Adiantum capillus-veneris genome.</title>
        <authorList>
            <person name="Fang Y."/>
            <person name="Liao Q."/>
        </authorList>
    </citation>
    <scope>NUCLEOTIDE SEQUENCE</scope>
    <source>
        <strain evidence="2">H3</strain>
        <tissue evidence="2">Leaf</tissue>
    </source>
</reference>
<keyword evidence="3" id="KW-1185">Reference proteome</keyword>
<evidence type="ECO:0000256" key="1">
    <source>
        <dbReference type="SAM" id="Phobius"/>
    </source>
</evidence>
<comment type="caution">
    <text evidence="2">The sequence shown here is derived from an EMBL/GenBank/DDBJ whole genome shotgun (WGS) entry which is preliminary data.</text>
</comment>
<keyword evidence="1" id="KW-1133">Transmembrane helix</keyword>
<feature type="transmembrane region" description="Helical" evidence="1">
    <location>
        <begin position="60"/>
        <end position="80"/>
    </location>
</feature>
<dbReference type="AlphaFoldDB" id="A0A9D4ZR61"/>
<accession>A0A9D4ZR61</accession>
<gene>
    <name evidence="2" type="ORF">GOP47_0002355</name>
</gene>
<keyword evidence="1" id="KW-0472">Membrane</keyword>
<sequence length="100" mass="10990">RPRGKKNRGKSDREGAALVVAASTAPLIAVRGGWRPFLVFEIVFSWRHSSLLAKIISTSWWLRCGLLISLCTVLVMQPLITLGSLQVDVFKGCYIACGCK</sequence>
<keyword evidence="1" id="KW-0812">Transmembrane</keyword>
<proteinExistence type="predicted"/>